<dbReference type="Proteomes" id="UP000298458">
    <property type="component" value="Unassembled WGS sequence"/>
</dbReference>
<name>A0A4R9G4H3_9LEPT</name>
<dbReference type="AlphaFoldDB" id="A0A4R9G4H3"/>
<organism evidence="2 3">
    <name type="scientific">Leptospira fletcheri</name>
    <dbReference type="NCBI Taxonomy" id="2484981"/>
    <lineage>
        <taxon>Bacteria</taxon>
        <taxon>Pseudomonadati</taxon>
        <taxon>Spirochaetota</taxon>
        <taxon>Spirochaetia</taxon>
        <taxon>Leptospirales</taxon>
        <taxon>Leptospiraceae</taxon>
        <taxon>Leptospira</taxon>
    </lineage>
</organism>
<reference evidence="2" key="1">
    <citation type="journal article" date="2019" name="PLoS Negl. Trop. Dis.">
        <title>Revisiting the worldwide diversity of Leptospira species in the environment.</title>
        <authorList>
            <person name="Vincent A.T."/>
            <person name="Schiettekatte O."/>
            <person name="Bourhy P."/>
            <person name="Veyrier F.J."/>
            <person name="Picardeau M."/>
        </authorList>
    </citation>
    <scope>NUCLEOTIDE SEQUENCE [LARGE SCALE GENOMIC DNA]</scope>
    <source>
        <strain evidence="2">SSW15</strain>
    </source>
</reference>
<keyword evidence="3" id="KW-1185">Reference proteome</keyword>
<comment type="caution">
    <text evidence="2">The sequence shown here is derived from an EMBL/GenBank/DDBJ whole genome shotgun (WGS) entry which is preliminary data.</text>
</comment>
<evidence type="ECO:0000259" key="1">
    <source>
        <dbReference type="Pfam" id="PF03756"/>
    </source>
</evidence>
<gene>
    <name evidence="2" type="ORF">EHO60_15375</name>
</gene>
<proteinExistence type="predicted"/>
<dbReference type="InterPro" id="IPR005509">
    <property type="entry name" value="AfsA_hotdog_dom"/>
</dbReference>
<feature type="domain" description="A-factor biosynthesis hotdog" evidence="1">
    <location>
        <begin position="27"/>
        <end position="155"/>
    </location>
</feature>
<dbReference type="OrthoDB" id="325143at2"/>
<evidence type="ECO:0000313" key="2">
    <source>
        <dbReference type="EMBL" id="TGK06418.1"/>
    </source>
</evidence>
<evidence type="ECO:0000313" key="3">
    <source>
        <dbReference type="Proteomes" id="UP000298458"/>
    </source>
</evidence>
<dbReference type="RefSeq" id="WP_135769099.1">
    <property type="nucleotide sequence ID" value="NZ_RQET01000013.1"/>
</dbReference>
<protein>
    <recommendedName>
        <fullName evidence="1">A-factor biosynthesis hotdog domain-containing protein</fullName>
    </recommendedName>
</protein>
<dbReference type="EMBL" id="RQET01000013">
    <property type="protein sequence ID" value="TGK06418.1"/>
    <property type="molecule type" value="Genomic_DNA"/>
</dbReference>
<dbReference type="Pfam" id="PF03756">
    <property type="entry name" value="AfsA"/>
    <property type="match status" value="1"/>
</dbReference>
<accession>A0A4R9G4H3</accession>
<sequence>MSLIEEKPQIVKEHSGMELVESFDRKLVHKYNEENVLLSGLDKLKSDGEHEKYLITVRVKMDHSFFFEHPRNHVPGMYIIEAGRQAGLAIAHKFYSVSFESEFVLNQLTAEFFSFANIWQPLQILIEAKDVTWRKGQLVSYNLKGTFLQNSKEIAVICGILTVMGKNIMEKLERSFSKLEPESKA</sequence>